<dbReference type="PANTHER" id="PTHR10272">
    <property type="entry name" value="PLATELET-ACTIVATING FACTOR ACETYLHYDROLASE"/>
    <property type="match status" value="1"/>
</dbReference>
<reference evidence="5 6" key="1">
    <citation type="journal article" date="2012" name="PLoS Pathog.">
        <title>Diverse lifestyles and strategies of plant pathogenesis encoded in the genomes of eighteen Dothideomycetes fungi.</title>
        <authorList>
            <person name="Ohm R.A."/>
            <person name="Feau N."/>
            <person name="Henrissat B."/>
            <person name="Schoch C.L."/>
            <person name="Horwitz B.A."/>
            <person name="Barry K.W."/>
            <person name="Condon B.J."/>
            <person name="Copeland A.C."/>
            <person name="Dhillon B."/>
            <person name="Glaser F."/>
            <person name="Hesse C.N."/>
            <person name="Kosti I."/>
            <person name="LaButti K."/>
            <person name="Lindquist E.A."/>
            <person name="Lucas S."/>
            <person name="Salamov A.A."/>
            <person name="Bradshaw R.E."/>
            <person name="Ciuffetti L."/>
            <person name="Hamelin R.C."/>
            <person name="Kema G.H.J."/>
            <person name="Lawrence C."/>
            <person name="Scott J.A."/>
            <person name="Spatafora J.W."/>
            <person name="Turgeon B.G."/>
            <person name="de Wit P.J.G.M."/>
            <person name="Zhong S."/>
            <person name="Goodwin S.B."/>
            <person name="Grigoriev I.V."/>
        </authorList>
    </citation>
    <scope>NUCLEOTIDE SEQUENCE [LARGE SCALE GENOMIC DNA]</scope>
    <source>
        <strain evidence="5 6">CIRAD86</strain>
    </source>
</reference>
<dbReference type="OrthoDB" id="2363873at2759"/>
<dbReference type="PANTHER" id="PTHR10272:SF14">
    <property type="entry name" value="PAF ACETYLHYDROLASE FAMILY PROTEIN"/>
    <property type="match status" value="1"/>
</dbReference>
<feature type="non-terminal residue" evidence="5">
    <location>
        <position position="344"/>
    </location>
</feature>
<sequence length="344" mass="38343">PPTNGKWGTDIKALELIDHDRTDPYDPDGRPRRLMVSVIHPTLPMKKCHPNNTIPYAPTSILDVLISAFELLDVTNISDKVHQLALPTCPLPPSERQPRKSTFPTLLFSPGLHGSRFLSLSQAQSIASQGYTIILLDHTYDTAILEFPDGTIISAQNFTTVEELDDLVRVRARDVSFVINQLENSHSPLHRIFPKPHDRGIGIYGHSLGGATAILASHRDPRITAIVDLDGFPYGFHTTGTWEDPVFNLPVHLDSPPILLFANMTLSFGPIWDVFTGWKKRLALEGGSHMAFTDVPLLVYVLELREQLPEGVLELVGEIEGFRARDAVGEYVVAFFDRFLKGRD</sequence>
<evidence type="ECO:0000256" key="1">
    <source>
        <dbReference type="ARBA" id="ARBA00013201"/>
    </source>
</evidence>
<dbReference type="RefSeq" id="XP_007930939.1">
    <property type="nucleotide sequence ID" value="XM_007932748.1"/>
</dbReference>
<dbReference type="VEuPathDB" id="FungiDB:MYCFIDRAFT_119263"/>
<evidence type="ECO:0000256" key="2">
    <source>
        <dbReference type="ARBA" id="ARBA00022801"/>
    </source>
</evidence>
<organism evidence="5 6">
    <name type="scientific">Pseudocercospora fijiensis (strain CIRAD86)</name>
    <name type="common">Black leaf streak disease fungus</name>
    <name type="synonym">Mycosphaerella fijiensis</name>
    <dbReference type="NCBI Taxonomy" id="383855"/>
    <lineage>
        <taxon>Eukaryota</taxon>
        <taxon>Fungi</taxon>
        <taxon>Dikarya</taxon>
        <taxon>Ascomycota</taxon>
        <taxon>Pezizomycotina</taxon>
        <taxon>Dothideomycetes</taxon>
        <taxon>Dothideomycetidae</taxon>
        <taxon>Mycosphaerellales</taxon>
        <taxon>Mycosphaerellaceae</taxon>
        <taxon>Pseudocercospora</taxon>
    </lineage>
</organism>
<evidence type="ECO:0000313" key="6">
    <source>
        <dbReference type="Proteomes" id="UP000016932"/>
    </source>
</evidence>
<name>M3AN85_PSEFD</name>
<keyword evidence="6" id="KW-1185">Reference proteome</keyword>
<dbReference type="EC" id="3.1.1.47" evidence="1"/>
<proteinExistence type="predicted"/>
<dbReference type="AlphaFoldDB" id="M3AN85"/>
<gene>
    <name evidence="5" type="ORF">MYCFIDRAFT_119263</name>
</gene>
<dbReference type="GO" id="GO:0003847">
    <property type="term" value="F:1-alkyl-2-acetylglycerophosphocholine esterase activity"/>
    <property type="evidence" value="ECO:0007669"/>
    <property type="project" value="UniProtKB-EC"/>
</dbReference>
<dbReference type="InterPro" id="IPR029058">
    <property type="entry name" value="AB_hydrolase_fold"/>
</dbReference>
<keyword evidence="3" id="KW-0442">Lipid degradation</keyword>
<dbReference type="Proteomes" id="UP000016932">
    <property type="component" value="Unassembled WGS sequence"/>
</dbReference>
<dbReference type="KEGG" id="pfj:MYCFIDRAFT_119263"/>
<dbReference type="Gene3D" id="3.40.50.1820">
    <property type="entry name" value="alpha/beta hydrolase"/>
    <property type="match status" value="1"/>
</dbReference>
<accession>M3AN85</accession>
<evidence type="ECO:0000313" key="5">
    <source>
        <dbReference type="EMBL" id="EME78593.1"/>
    </source>
</evidence>
<evidence type="ECO:0000256" key="3">
    <source>
        <dbReference type="ARBA" id="ARBA00022963"/>
    </source>
</evidence>
<dbReference type="HOGENOM" id="CLU_026278_0_0_1"/>
<keyword evidence="2" id="KW-0378">Hydrolase</keyword>
<feature type="non-terminal residue" evidence="5">
    <location>
        <position position="1"/>
    </location>
</feature>
<dbReference type="eggNOG" id="KOG3847">
    <property type="taxonomic scope" value="Eukaryota"/>
</dbReference>
<protein>
    <recommendedName>
        <fullName evidence="1">1-alkyl-2-acetylglycerophosphocholine esterase</fullName>
        <ecNumber evidence="1">3.1.1.47</ecNumber>
    </recommendedName>
</protein>
<dbReference type="SUPFAM" id="SSF53474">
    <property type="entry name" value="alpha/beta-Hydrolases"/>
    <property type="match status" value="1"/>
</dbReference>
<dbReference type="GeneID" id="19330387"/>
<evidence type="ECO:0000256" key="4">
    <source>
        <dbReference type="ARBA" id="ARBA00023098"/>
    </source>
</evidence>
<dbReference type="GO" id="GO:0016042">
    <property type="term" value="P:lipid catabolic process"/>
    <property type="evidence" value="ECO:0007669"/>
    <property type="project" value="UniProtKB-KW"/>
</dbReference>
<keyword evidence="4" id="KW-0443">Lipid metabolism</keyword>
<dbReference type="EMBL" id="KB446563">
    <property type="protein sequence ID" value="EME78593.1"/>
    <property type="molecule type" value="Genomic_DNA"/>
</dbReference>